<evidence type="ECO:0000313" key="1">
    <source>
        <dbReference type="EMBL" id="TFK07726.1"/>
    </source>
</evidence>
<reference evidence="1 2" key="1">
    <citation type="submission" date="2019-04" db="EMBL/GenBank/DDBJ databases">
        <title>Draft genome of the big-headed turtle Platysternon megacephalum.</title>
        <authorList>
            <person name="Gong S."/>
        </authorList>
    </citation>
    <scope>NUCLEOTIDE SEQUENCE [LARGE SCALE GENOMIC DNA]</scope>
    <source>
        <strain evidence="1">DO16091913</strain>
        <tissue evidence="1">Muscle</tissue>
    </source>
</reference>
<keyword evidence="2" id="KW-1185">Reference proteome</keyword>
<comment type="caution">
    <text evidence="1">The sequence shown here is derived from an EMBL/GenBank/DDBJ whole genome shotgun (WGS) entry which is preliminary data.</text>
</comment>
<dbReference type="Proteomes" id="UP000297703">
    <property type="component" value="Unassembled WGS sequence"/>
</dbReference>
<protein>
    <submittedName>
        <fullName evidence="1">5'-AMP-activated protein kinase subunit beta-2</fullName>
    </submittedName>
</protein>
<dbReference type="GO" id="GO:0016301">
    <property type="term" value="F:kinase activity"/>
    <property type="evidence" value="ECO:0007669"/>
    <property type="project" value="UniProtKB-KW"/>
</dbReference>
<evidence type="ECO:0000313" key="2">
    <source>
        <dbReference type="Proteomes" id="UP000297703"/>
    </source>
</evidence>
<keyword evidence="1" id="KW-0808">Transferase</keyword>
<keyword evidence="1" id="KW-0418">Kinase</keyword>
<proteinExistence type="predicted"/>
<dbReference type="EMBL" id="QXTE01000079">
    <property type="protein sequence ID" value="TFK07726.1"/>
    <property type="molecule type" value="Genomic_DNA"/>
</dbReference>
<accession>A0A4D9ECE1</accession>
<dbReference type="AlphaFoldDB" id="A0A4D9ECE1"/>
<name>A0A4D9ECE1_9SAUR</name>
<gene>
    <name evidence="1" type="ORF">DR999_PMT09376</name>
</gene>
<organism evidence="1 2">
    <name type="scientific">Platysternon megacephalum</name>
    <name type="common">big-headed turtle</name>
    <dbReference type="NCBI Taxonomy" id="55544"/>
    <lineage>
        <taxon>Eukaryota</taxon>
        <taxon>Metazoa</taxon>
        <taxon>Chordata</taxon>
        <taxon>Craniata</taxon>
        <taxon>Vertebrata</taxon>
        <taxon>Euteleostomi</taxon>
        <taxon>Archelosauria</taxon>
        <taxon>Testudinata</taxon>
        <taxon>Testudines</taxon>
        <taxon>Cryptodira</taxon>
        <taxon>Durocryptodira</taxon>
        <taxon>Testudinoidea</taxon>
        <taxon>Platysternidae</taxon>
        <taxon>Platysternon</taxon>
    </lineage>
</organism>
<reference evidence="1 2" key="2">
    <citation type="submission" date="2019-04" db="EMBL/GenBank/DDBJ databases">
        <title>The genome sequence of big-headed turtle.</title>
        <authorList>
            <person name="Gong S."/>
        </authorList>
    </citation>
    <scope>NUCLEOTIDE SEQUENCE [LARGE SCALE GENOMIC DNA]</scope>
    <source>
        <strain evidence="1">DO16091913</strain>
        <tissue evidence="1">Muscle</tissue>
    </source>
</reference>
<sequence length="100" mass="10882">MIIKRTEDTVSWSQAFTATEAPCNSLVSHCNKPVLQFNATPGLRGDTPEISLYSALPDTMLLPLDPTPLPSRRPSGSGRMRLLQDMRATAGRALQSPQCV</sequence>